<sequence length="145" mass="17112">MYPIKKIHGARFMKKPKKILQLWPFRVENYQGKKHKPSDYDDNLKKMLLLGQLSNGRRDKKSVQRVPKGFLAVHVGPELRRFVIPMAYLSMPEFRVLMDSAAEEYGYEQEGALEIPCEEEAFEEILLICVEMHRMMLKNKKRTNK</sequence>
<dbReference type="Proteomes" id="UP000236630">
    <property type="component" value="Unassembled WGS sequence"/>
</dbReference>
<dbReference type="PANTHER" id="PTHR31374:SF139">
    <property type="entry name" value="OS02G0143300 PROTEIN"/>
    <property type="match status" value="1"/>
</dbReference>
<keyword evidence="5" id="KW-1185">Reference proteome</keyword>
<dbReference type="AlphaFoldDB" id="A0A2H5QE73"/>
<evidence type="ECO:0000256" key="2">
    <source>
        <dbReference type="ARBA" id="ARBA00022473"/>
    </source>
</evidence>
<comment type="caution">
    <text evidence="4">The sequence shown here is derived from an EMBL/GenBank/DDBJ whole genome shotgun (WGS) entry which is preliminary data.</text>
</comment>
<evidence type="ECO:0000313" key="5">
    <source>
        <dbReference type="Proteomes" id="UP000236630"/>
    </source>
</evidence>
<dbReference type="GO" id="GO:0009733">
    <property type="term" value="P:response to auxin"/>
    <property type="evidence" value="ECO:0007669"/>
    <property type="project" value="InterPro"/>
</dbReference>
<proteinExistence type="inferred from homology"/>
<reference evidence="4 5" key="1">
    <citation type="journal article" date="2017" name="Front. Genet.">
        <title>Draft sequencing of the heterozygous diploid genome of Satsuma (Citrus unshiu Marc.) using a hybrid assembly approach.</title>
        <authorList>
            <person name="Shimizu T."/>
            <person name="Tanizawa Y."/>
            <person name="Mochizuki T."/>
            <person name="Nagasaki H."/>
            <person name="Yoshioka T."/>
            <person name="Toyoda A."/>
            <person name="Fujiyama A."/>
            <person name="Kaminuma E."/>
            <person name="Nakamura Y."/>
        </authorList>
    </citation>
    <scope>NUCLEOTIDE SEQUENCE [LARGE SCALE GENOMIC DNA]</scope>
    <source>
        <strain evidence="5">cv. Miyagawa wase</strain>
    </source>
</reference>
<dbReference type="EMBL" id="BDQV01000326">
    <property type="protein sequence ID" value="GAY62892.1"/>
    <property type="molecule type" value="Genomic_DNA"/>
</dbReference>
<gene>
    <name evidence="4" type="ORF">CUMW_221390</name>
</gene>
<protein>
    <submittedName>
        <fullName evidence="4">Uncharacterized protein</fullName>
    </submittedName>
</protein>
<evidence type="ECO:0000313" key="4">
    <source>
        <dbReference type="EMBL" id="GAY62892.1"/>
    </source>
</evidence>
<evidence type="ECO:0000256" key="3">
    <source>
        <dbReference type="ARBA" id="ARBA00022604"/>
    </source>
</evidence>
<comment type="similarity">
    <text evidence="1">Belongs to the ARG7 family.</text>
</comment>
<name>A0A2H5QE73_CITUN</name>
<dbReference type="InterPro" id="IPR003676">
    <property type="entry name" value="SAUR_fam"/>
</dbReference>
<dbReference type="PANTHER" id="PTHR31374">
    <property type="entry name" value="AUXIN-INDUCED PROTEIN-LIKE-RELATED"/>
    <property type="match status" value="1"/>
</dbReference>
<keyword evidence="3" id="KW-0341">Growth regulation</keyword>
<dbReference type="STRING" id="55188.A0A2H5QE73"/>
<keyword evidence="2" id="KW-0217">Developmental protein</keyword>
<dbReference type="Pfam" id="PF02519">
    <property type="entry name" value="Auxin_inducible"/>
    <property type="match status" value="1"/>
</dbReference>
<accession>A0A2H5QE73</accession>
<evidence type="ECO:0000256" key="1">
    <source>
        <dbReference type="ARBA" id="ARBA00006974"/>
    </source>
</evidence>
<organism evidence="4 5">
    <name type="scientific">Citrus unshiu</name>
    <name type="common">Satsuma mandarin</name>
    <name type="synonym">Citrus nobilis var. unshiu</name>
    <dbReference type="NCBI Taxonomy" id="55188"/>
    <lineage>
        <taxon>Eukaryota</taxon>
        <taxon>Viridiplantae</taxon>
        <taxon>Streptophyta</taxon>
        <taxon>Embryophyta</taxon>
        <taxon>Tracheophyta</taxon>
        <taxon>Spermatophyta</taxon>
        <taxon>Magnoliopsida</taxon>
        <taxon>eudicotyledons</taxon>
        <taxon>Gunneridae</taxon>
        <taxon>Pentapetalae</taxon>
        <taxon>rosids</taxon>
        <taxon>malvids</taxon>
        <taxon>Sapindales</taxon>
        <taxon>Rutaceae</taxon>
        <taxon>Aurantioideae</taxon>
        <taxon>Citrus</taxon>
    </lineage>
</organism>